<reference evidence="1 3" key="1">
    <citation type="journal article" date="2011" name="Nature">
        <title>The Medicago genome provides insight into the evolution of rhizobial symbioses.</title>
        <authorList>
            <person name="Young N.D."/>
            <person name="Debelle F."/>
            <person name="Oldroyd G.E."/>
            <person name="Geurts R."/>
            <person name="Cannon S.B."/>
            <person name="Udvardi M.K."/>
            <person name="Benedito V.A."/>
            <person name="Mayer K.F."/>
            <person name="Gouzy J."/>
            <person name="Schoof H."/>
            <person name="Van de Peer Y."/>
            <person name="Proost S."/>
            <person name="Cook D.R."/>
            <person name="Meyers B.C."/>
            <person name="Spannagl M."/>
            <person name="Cheung F."/>
            <person name="De Mita S."/>
            <person name="Krishnakumar V."/>
            <person name="Gundlach H."/>
            <person name="Zhou S."/>
            <person name="Mudge J."/>
            <person name="Bharti A.K."/>
            <person name="Murray J.D."/>
            <person name="Naoumkina M.A."/>
            <person name="Rosen B."/>
            <person name="Silverstein K.A."/>
            <person name="Tang H."/>
            <person name="Rombauts S."/>
            <person name="Zhao P.X."/>
            <person name="Zhou P."/>
            <person name="Barbe V."/>
            <person name="Bardou P."/>
            <person name="Bechner M."/>
            <person name="Bellec A."/>
            <person name="Berger A."/>
            <person name="Berges H."/>
            <person name="Bidwell S."/>
            <person name="Bisseling T."/>
            <person name="Choisne N."/>
            <person name="Couloux A."/>
            <person name="Denny R."/>
            <person name="Deshpande S."/>
            <person name="Dai X."/>
            <person name="Doyle J.J."/>
            <person name="Dudez A.M."/>
            <person name="Farmer A.D."/>
            <person name="Fouteau S."/>
            <person name="Franken C."/>
            <person name="Gibelin C."/>
            <person name="Gish J."/>
            <person name="Goldstein S."/>
            <person name="Gonzalez A.J."/>
            <person name="Green P.J."/>
            <person name="Hallab A."/>
            <person name="Hartog M."/>
            <person name="Hua A."/>
            <person name="Humphray S.J."/>
            <person name="Jeong D.H."/>
            <person name="Jing Y."/>
            <person name="Jocker A."/>
            <person name="Kenton S.M."/>
            <person name="Kim D.J."/>
            <person name="Klee K."/>
            <person name="Lai H."/>
            <person name="Lang C."/>
            <person name="Lin S."/>
            <person name="Macmil S.L."/>
            <person name="Magdelenat G."/>
            <person name="Matthews L."/>
            <person name="McCorrison J."/>
            <person name="Monaghan E.L."/>
            <person name="Mun J.H."/>
            <person name="Najar F.Z."/>
            <person name="Nicholson C."/>
            <person name="Noirot C."/>
            <person name="O'Bleness M."/>
            <person name="Paule C.R."/>
            <person name="Poulain J."/>
            <person name="Prion F."/>
            <person name="Qin B."/>
            <person name="Qu C."/>
            <person name="Retzel E.F."/>
            <person name="Riddle C."/>
            <person name="Sallet E."/>
            <person name="Samain S."/>
            <person name="Samson N."/>
            <person name="Sanders I."/>
            <person name="Saurat O."/>
            <person name="Scarpelli C."/>
            <person name="Schiex T."/>
            <person name="Segurens B."/>
            <person name="Severin A.J."/>
            <person name="Sherrier D.J."/>
            <person name="Shi R."/>
            <person name="Sims S."/>
            <person name="Singer S.R."/>
            <person name="Sinharoy S."/>
            <person name="Sterck L."/>
            <person name="Viollet A."/>
            <person name="Wang B.B."/>
            <person name="Wang K."/>
            <person name="Wang M."/>
            <person name="Wang X."/>
            <person name="Warfsmann J."/>
            <person name="Weissenbach J."/>
            <person name="White D.D."/>
            <person name="White J.D."/>
            <person name="Wiley G.B."/>
            <person name="Wincker P."/>
            <person name="Xing Y."/>
            <person name="Yang L."/>
            <person name="Yao Z."/>
            <person name="Ying F."/>
            <person name="Zhai J."/>
            <person name="Zhou L."/>
            <person name="Zuber A."/>
            <person name="Denarie J."/>
            <person name="Dixon R.A."/>
            <person name="May G.D."/>
            <person name="Schwartz D.C."/>
            <person name="Rogers J."/>
            <person name="Quetier F."/>
            <person name="Town C.D."/>
            <person name="Roe B.A."/>
        </authorList>
    </citation>
    <scope>NUCLEOTIDE SEQUENCE [LARGE SCALE GENOMIC DNA]</scope>
    <source>
        <strain evidence="1">A17</strain>
        <strain evidence="2 3">cv. Jemalong A17</strain>
    </source>
</reference>
<proteinExistence type="predicted"/>
<name>A0A072V9R9_MEDTR</name>
<keyword evidence="3" id="KW-1185">Reference proteome</keyword>
<dbReference type="HOGENOM" id="CLU_2227113_0_0_1"/>
<dbReference type="EMBL" id="CM001219">
    <property type="protein sequence ID" value="KEH34900.1"/>
    <property type="molecule type" value="Genomic_DNA"/>
</dbReference>
<accession>A0A072V9R9</accession>
<protein>
    <submittedName>
        <fullName evidence="1 2">Uncharacterized protein</fullName>
    </submittedName>
</protein>
<reference evidence="1 3" key="2">
    <citation type="journal article" date="2014" name="BMC Genomics">
        <title>An improved genome release (version Mt4.0) for the model legume Medicago truncatula.</title>
        <authorList>
            <person name="Tang H."/>
            <person name="Krishnakumar V."/>
            <person name="Bidwell S."/>
            <person name="Rosen B."/>
            <person name="Chan A."/>
            <person name="Zhou S."/>
            <person name="Gentzbittel L."/>
            <person name="Childs K.L."/>
            <person name="Yandell M."/>
            <person name="Gundlach H."/>
            <person name="Mayer K.F."/>
            <person name="Schwartz D.C."/>
            <person name="Town C.D."/>
        </authorList>
    </citation>
    <scope>GENOME REANNOTATION</scope>
    <source>
        <strain evidence="1">A17</strain>
        <strain evidence="2 3">cv. Jemalong A17</strain>
    </source>
</reference>
<evidence type="ECO:0000313" key="2">
    <source>
        <dbReference type="EnsemblPlants" id="KEH34900"/>
    </source>
</evidence>
<dbReference type="EnsemblPlants" id="KEH34900">
    <property type="protein sequence ID" value="KEH34900"/>
    <property type="gene ID" value="MTR_3g074100"/>
</dbReference>
<dbReference type="Proteomes" id="UP000002051">
    <property type="component" value="Chromosome 3"/>
</dbReference>
<dbReference type="AlphaFoldDB" id="A0A072V9R9"/>
<sequence length="106" mass="12233">MTIDEAHDNGWKGSDGSESLRVSHILVDVDIIISLLKNRFEQLEVFESIANFLFDARTLKSLDDDEFKKSCTNFDATSSHKDLSVVDANDFFCLYLKYYKYLCQMC</sequence>
<evidence type="ECO:0000313" key="3">
    <source>
        <dbReference type="Proteomes" id="UP000002051"/>
    </source>
</evidence>
<evidence type="ECO:0000313" key="1">
    <source>
        <dbReference type="EMBL" id="KEH34900.1"/>
    </source>
</evidence>
<organism evidence="1 3">
    <name type="scientific">Medicago truncatula</name>
    <name type="common">Barrel medic</name>
    <name type="synonym">Medicago tribuloides</name>
    <dbReference type="NCBI Taxonomy" id="3880"/>
    <lineage>
        <taxon>Eukaryota</taxon>
        <taxon>Viridiplantae</taxon>
        <taxon>Streptophyta</taxon>
        <taxon>Embryophyta</taxon>
        <taxon>Tracheophyta</taxon>
        <taxon>Spermatophyta</taxon>
        <taxon>Magnoliopsida</taxon>
        <taxon>eudicotyledons</taxon>
        <taxon>Gunneridae</taxon>
        <taxon>Pentapetalae</taxon>
        <taxon>rosids</taxon>
        <taxon>fabids</taxon>
        <taxon>Fabales</taxon>
        <taxon>Fabaceae</taxon>
        <taxon>Papilionoideae</taxon>
        <taxon>50 kb inversion clade</taxon>
        <taxon>NPAAA clade</taxon>
        <taxon>Hologalegina</taxon>
        <taxon>IRL clade</taxon>
        <taxon>Trifolieae</taxon>
        <taxon>Medicago</taxon>
    </lineage>
</organism>
<gene>
    <name evidence="1" type="ordered locus">MTR_3g074100</name>
</gene>
<reference evidence="2" key="3">
    <citation type="submission" date="2015-04" db="UniProtKB">
        <authorList>
            <consortium name="EnsemblPlants"/>
        </authorList>
    </citation>
    <scope>IDENTIFICATION</scope>
    <source>
        <strain evidence="2">cv. Jemalong A17</strain>
    </source>
</reference>